<dbReference type="InterPro" id="IPR004099">
    <property type="entry name" value="Pyr_nucl-diS_OxRdtase_dimer"/>
</dbReference>
<evidence type="ECO:0000256" key="6">
    <source>
        <dbReference type="ARBA" id="ARBA00022630"/>
    </source>
</evidence>
<dbReference type="GO" id="GO:0004148">
    <property type="term" value="F:dihydrolipoyl dehydrogenase (NADH) activity"/>
    <property type="evidence" value="ECO:0007669"/>
    <property type="project" value="UniProtKB-EC"/>
</dbReference>
<comment type="caution">
    <text evidence="19">The sequence shown here is derived from an EMBL/GenBank/DDBJ whole genome shotgun (WGS) entry which is preliminary data.</text>
</comment>
<dbReference type="HOGENOM" id="CLU_016755_0_2_5"/>
<evidence type="ECO:0000259" key="18">
    <source>
        <dbReference type="Pfam" id="PF07992"/>
    </source>
</evidence>
<evidence type="ECO:0000256" key="14">
    <source>
        <dbReference type="PIRSR" id="PIRSR000350-3"/>
    </source>
</evidence>
<dbReference type="FunFam" id="3.30.390.30:FF:000001">
    <property type="entry name" value="Dihydrolipoyl dehydrogenase"/>
    <property type="match status" value="1"/>
</dbReference>
<comment type="similarity">
    <text evidence="2 16">Belongs to the class-I pyridine nucleotide-disulfide oxidoreductase family.</text>
</comment>
<dbReference type="GO" id="GO:0005737">
    <property type="term" value="C:cytoplasm"/>
    <property type="evidence" value="ECO:0007669"/>
    <property type="project" value="UniProtKB-SubCell"/>
</dbReference>
<evidence type="ECO:0000256" key="15">
    <source>
        <dbReference type="PIRSR" id="PIRSR000350-4"/>
    </source>
</evidence>
<dbReference type="GO" id="GO:0032259">
    <property type="term" value="P:methylation"/>
    <property type="evidence" value="ECO:0007669"/>
    <property type="project" value="UniProtKB-KW"/>
</dbReference>
<evidence type="ECO:0000256" key="16">
    <source>
        <dbReference type="RuleBase" id="RU003692"/>
    </source>
</evidence>
<name>C4WJN8_9HYPH</name>
<dbReference type="Gene3D" id="3.30.390.30">
    <property type="match status" value="1"/>
</dbReference>
<dbReference type="PRINTS" id="PR00368">
    <property type="entry name" value="FADPNR"/>
</dbReference>
<evidence type="ECO:0000313" key="19">
    <source>
        <dbReference type="EMBL" id="EEQ95850.1"/>
    </source>
</evidence>
<comment type="cofactor">
    <cofactor evidence="14 16">
        <name>FAD</name>
        <dbReference type="ChEBI" id="CHEBI:57692"/>
    </cofactor>
    <text evidence="14 16">Binds 1 FAD per subunit.</text>
</comment>
<evidence type="ECO:0000313" key="20">
    <source>
        <dbReference type="Proteomes" id="UP000004386"/>
    </source>
</evidence>
<evidence type="ECO:0000256" key="1">
    <source>
        <dbReference type="ARBA" id="ARBA00004496"/>
    </source>
</evidence>
<evidence type="ECO:0000256" key="10">
    <source>
        <dbReference type="ARBA" id="ARBA00023157"/>
    </source>
</evidence>
<evidence type="ECO:0000256" key="11">
    <source>
        <dbReference type="ARBA" id="ARBA00023284"/>
    </source>
</evidence>
<evidence type="ECO:0000256" key="2">
    <source>
        <dbReference type="ARBA" id="ARBA00007532"/>
    </source>
</evidence>
<dbReference type="PRINTS" id="PR00411">
    <property type="entry name" value="PNDRDTASEI"/>
</dbReference>
<keyword evidence="6 16" id="KW-0285">Flavoprotein</keyword>
<keyword evidence="19" id="KW-0489">Methyltransferase</keyword>
<evidence type="ECO:0000259" key="17">
    <source>
        <dbReference type="Pfam" id="PF02852"/>
    </source>
</evidence>
<feature type="binding site" evidence="14">
    <location>
        <begin position="361"/>
        <end position="364"/>
    </location>
    <ligand>
        <name>FAD</name>
        <dbReference type="ChEBI" id="CHEBI:57692"/>
    </ligand>
</feature>
<comment type="miscellaneous">
    <text evidence="16">The active site is a redox-active disulfide bond.</text>
</comment>
<dbReference type="PANTHER" id="PTHR22912">
    <property type="entry name" value="DISULFIDE OXIDOREDUCTASE"/>
    <property type="match status" value="1"/>
</dbReference>
<dbReference type="GO" id="GO:0008168">
    <property type="term" value="F:methyltransferase activity"/>
    <property type="evidence" value="ECO:0007669"/>
    <property type="project" value="UniProtKB-KW"/>
</dbReference>
<keyword evidence="14" id="KW-0547">Nucleotide-binding</keyword>
<dbReference type="PANTHER" id="PTHR22912:SF217">
    <property type="entry name" value="DIHYDROLIPOYL DEHYDROGENASE"/>
    <property type="match status" value="1"/>
</dbReference>
<dbReference type="PROSITE" id="PS00076">
    <property type="entry name" value="PYRIDINE_REDOX_1"/>
    <property type="match status" value="1"/>
</dbReference>
<feature type="disulfide bond" description="Redox-active" evidence="15">
    <location>
        <begin position="65"/>
        <end position="70"/>
    </location>
</feature>
<evidence type="ECO:0000256" key="5">
    <source>
        <dbReference type="ARBA" id="ARBA00022490"/>
    </source>
</evidence>
<keyword evidence="11 16" id="KW-0676">Redox-active center</keyword>
<feature type="active site" description="Proton acceptor" evidence="13">
    <location>
        <position position="489"/>
    </location>
</feature>
<keyword evidence="19" id="KW-0808">Transferase</keyword>
<dbReference type="NCBIfam" id="TIGR01350">
    <property type="entry name" value="lipoamide_DH"/>
    <property type="match status" value="1"/>
</dbReference>
<dbReference type="SUPFAM" id="SSF51905">
    <property type="entry name" value="FAD/NAD(P)-binding domain"/>
    <property type="match status" value="1"/>
</dbReference>
<dbReference type="InterPro" id="IPR001100">
    <property type="entry name" value="Pyr_nuc-diS_OxRdtase"/>
</dbReference>
<evidence type="ECO:0000256" key="8">
    <source>
        <dbReference type="ARBA" id="ARBA00023002"/>
    </source>
</evidence>
<evidence type="ECO:0000256" key="9">
    <source>
        <dbReference type="ARBA" id="ARBA00023027"/>
    </source>
</evidence>
<dbReference type="EMBL" id="ACQA01000001">
    <property type="protein sequence ID" value="EEQ95850.1"/>
    <property type="molecule type" value="Genomic_DNA"/>
</dbReference>
<feature type="binding site" evidence="14">
    <location>
        <position position="315"/>
    </location>
    <ligand>
        <name>NAD(+)</name>
        <dbReference type="ChEBI" id="CHEBI:57540"/>
    </ligand>
</feature>
<keyword evidence="10" id="KW-1015">Disulfide bond</keyword>
<feature type="binding site" evidence="14">
    <location>
        <position position="247"/>
    </location>
    <ligand>
        <name>NAD(+)</name>
        <dbReference type="ChEBI" id="CHEBI:57540"/>
    </ligand>
</feature>
<proteinExistence type="inferred from homology"/>
<feature type="binding site" evidence="14">
    <location>
        <position position="74"/>
    </location>
    <ligand>
        <name>FAD</name>
        <dbReference type="ChEBI" id="CHEBI:57692"/>
    </ligand>
</feature>
<protein>
    <recommendedName>
        <fullName evidence="4 16">Dihydrolipoyl dehydrogenase</fullName>
        <ecNumber evidence="3 16">1.8.1.4</ecNumber>
    </recommendedName>
</protein>
<feature type="domain" description="FAD/NAD(P)-binding" evidence="18">
    <location>
        <begin position="28"/>
        <end position="370"/>
    </location>
</feature>
<keyword evidence="9 14" id="KW-0520">NAD</keyword>
<evidence type="ECO:0000256" key="13">
    <source>
        <dbReference type="PIRSR" id="PIRSR000350-2"/>
    </source>
</evidence>
<dbReference type="SUPFAM" id="SSF55424">
    <property type="entry name" value="FAD/NAD-linked reductases, dimerisation (C-terminal) domain"/>
    <property type="match status" value="1"/>
</dbReference>
<accession>C4WJN8</accession>
<reference evidence="19 20" key="1">
    <citation type="submission" date="2009-05" db="EMBL/GenBank/DDBJ databases">
        <authorList>
            <person name="Setubal J.C."/>
            <person name="Boyle S."/>
            <person name="Crasta O.R."/>
            <person name="Gillespie J.J."/>
            <person name="Kenyon R.W."/>
            <person name="Lu J."/>
            <person name="Mane S."/>
            <person name="Nagrani S."/>
            <person name="Shallom J.M."/>
            <person name="Shallom S."/>
            <person name="Shukla M."/>
            <person name="Snyder E.E."/>
            <person name="Sobral B.W."/>
            <person name="Wattam A.R."/>
            <person name="Will R."/>
            <person name="Williams K."/>
            <person name="Yoo H."/>
            <person name="Munk C."/>
            <person name="Tapia R."/>
            <person name="Green L."/>
            <person name="Rogers Y."/>
            <person name="Detter J.C."/>
            <person name="Bruce D."/>
            <person name="Brettin T.S."/>
            <person name="Tsolis R."/>
        </authorList>
    </citation>
    <scope>NUCLEOTIDE SEQUENCE [LARGE SCALE GENOMIC DNA]</scope>
    <source>
        <strain evidence="19 20">LMG 3301</strain>
    </source>
</reference>
<dbReference type="InterPro" id="IPR016156">
    <property type="entry name" value="FAD/NAD-linked_Rdtase_dimer_sf"/>
</dbReference>
<comment type="subcellular location">
    <subcellularLocation>
        <location evidence="1">Cytoplasm</location>
    </subcellularLocation>
</comment>
<dbReference type="Pfam" id="PF02852">
    <property type="entry name" value="Pyr_redox_dim"/>
    <property type="match status" value="1"/>
</dbReference>
<dbReference type="InterPro" id="IPR023753">
    <property type="entry name" value="FAD/NAD-binding_dom"/>
</dbReference>
<dbReference type="InterPro" id="IPR006258">
    <property type="entry name" value="Lipoamide_DH"/>
</dbReference>
<dbReference type="InterPro" id="IPR036188">
    <property type="entry name" value="FAD/NAD-bd_sf"/>
</dbReference>
<dbReference type="Pfam" id="PF07992">
    <property type="entry name" value="Pyr_redox_2"/>
    <property type="match status" value="1"/>
</dbReference>
<gene>
    <name evidence="19" type="primary">lpdA</name>
    <name evidence="19" type="ORF">OINT_1001249</name>
</gene>
<evidence type="ECO:0000256" key="3">
    <source>
        <dbReference type="ARBA" id="ARBA00012608"/>
    </source>
</evidence>
<dbReference type="InterPro" id="IPR050151">
    <property type="entry name" value="Class-I_Pyr_Nuc-Dis_Oxidored"/>
</dbReference>
<feature type="binding site" evidence="14">
    <location>
        <position position="355"/>
    </location>
    <ligand>
        <name>FAD</name>
        <dbReference type="ChEBI" id="CHEBI:57692"/>
    </ligand>
</feature>
<dbReference type="Proteomes" id="UP000004386">
    <property type="component" value="Unassembled WGS sequence"/>
</dbReference>
<dbReference type="PIRSF" id="PIRSF000350">
    <property type="entry name" value="Mercury_reductase_MerA"/>
    <property type="match status" value="1"/>
</dbReference>
<dbReference type="EC" id="1.8.1.4" evidence="3 16"/>
<dbReference type="InterPro" id="IPR012999">
    <property type="entry name" value="Pyr_OxRdtase_I_AS"/>
</dbReference>
<organism evidence="19 20">
    <name type="scientific">Brucella intermedia LMG 3301</name>
    <dbReference type="NCBI Taxonomy" id="641118"/>
    <lineage>
        <taxon>Bacteria</taxon>
        <taxon>Pseudomonadati</taxon>
        <taxon>Pseudomonadota</taxon>
        <taxon>Alphaproteobacteria</taxon>
        <taxon>Hyphomicrobiales</taxon>
        <taxon>Brucellaceae</taxon>
        <taxon>Brucella/Ochrobactrum group</taxon>
        <taxon>Brucella</taxon>
    </lineage>
</organism>
<keyword evidence="5" id="KW-0963">Cytoplasm</keyword>
<dbReference type="GO" id="GO:0006103">
    <property type="term" value="P:2-oxoglutarate metabolic process"/>
    <property type="evidence" value="ECO:0007669"/>
    <property type="project" value="TreeGrafter"/>
</dbReference>
<evidence type="ECO:0000256" key="12">
    <source>
        <dbReference type="ARBA" id="ARBA00049187"/>
    </source>
</evidence>
<evidence type="ECO:0000256" key="7">
    <source>
        <dbReference type="ARBA" id="ARBA00022827"/>
    </source>
</evidence>
<feature type="binding site" evidence="14">
    <location>
        <begin position="224"/>
        <end position="231"/>
    </location>
    <ligand>
        <name>NAD(+)</name>
        <dbReference type="ChEBI" id="CHEBI:57540"/>
    </ligand>
</feature>
<keyword evidence="8 16" id="KW-0560">Oxidoreductase</keyword>
<dbReference type="GO" id="GO:0050660">
    <property type="term" value="F:flavin adenine dinucleotide binding"/>
    <property type="evidence" value="ECO:0007669"/>
    <property type="project" value="InterPro"/>
</dbReference>
<comment type="catalytic activity">
    <reaction evidence="12 16">
        <text>N(6)-[(R)-dihydrolipoyl]-L-lysyl-[protein] + NAD(+) = N(6)-[(R)-lipoyl]-L-lysyl-[protein] + NADH + H(+)</text>
        <dbReference type="Rhea" id="RHEA:15045"/>
        <dbReference type="Rhea" id="RHEA-COMP:10474"/>
        <dbReference type="Rhea" id="RHEA-COMP:10475"/>
        <dbReference type="ChEBI" id="CHEBI:15378"/>
        <dbReference type="ChEBI" id="CHEBI:57540"/>
        <dbReference type="ChEBI" id="CHEBI:57945"/>
        <dbReference type="ChEBI" id="CHEBI:83099"/>
        <dbReference type="ChEBI" id="CHEBI:83100"/>
        <dbReference type="EC" id="1.8.1.4"/>
    </reaction>
</comment>
<dbReference type="AlphaFoldDB" id="C4WJN8"/>
<keyword evidence="7 14" id="KW-0274">FAD</keyword>
<evidence type="ECO:0000256" key="4">
    <source>
        <dbReference type="ARBA" id="ARBA00016961"/>
    </source>
</evidence>
<dbReference type="Gene3D" id="3.50.50.60">
    <property type="entry name" value="FAD/NAD(P)-binding domain"/>
    <property type="match status" value="2"/>
</dbReference>
<sequence length="510" mass="54457">MGRTKDTTGCCSPEKCTEQRQDNMADIYDVIVIGSGPGGYVTAIRAAQLGLKTAIVEREHLGGICLNWGCIPTKALLRSAEILHFGEHAKDYGLKLDGTITPDVKAVVQRSRGVSARLNGGVGFLMKKNKIDVIWGEAKLVNAASGSNPVEISVGKSSKQPMQPQNPVPKGVLGEGSYKAKHVIVATGARPRSLPGIEPDGKLIWTYFEAMVPQELPKSMLVMGSGAIGIEFASFYNDMGVDVTVVELMPQIMPVEDAEISALARKQLEKRGLKIITDAKVTKVEKGANNVTAHIETKDGKTQSLTVDRMISAVGVQGNIENLGLEALGVKTDRGCVVIDGYGKTNVAGIYAIGDVAGPPMLAHKAEHEGVICIEKIAGLPNVHPLEKNMIPGCTYCNPQVASVGLTEAKAKEKGYDIRVGRYSFAANGKAIALGEDQGLVKTVFDKKTGQLLGAHMVGAEVTELIQGFVIAMNLETTEEELMHSVFPHPTLSEMMKESVLDAYGRVLNA</sequence>
<feature type="domain" description="Pyridine nucleotide-disulphide oxidoreductase dimerisation" evidence="17">
    <location>
        <begin position="391"/>
        <end position="499"/>
    </location>
</feature>